<dbReference type="RefSeq" id="WP_008324939.1">
    <property type="nucleotide sequence ID" value="NZ_AOLK01000020.1"/>
</dbReference>
<dbReference type="STRING" id="1230453.C453_12636"/>
<gene>
    <name evidence="2" type="ORF">C453_12636</name>
</gene>
<evidence type="ECO:0000313" key="3">
    <source>
        <dbReference type="Proteomes" id="UP000011612"/>
    </source>
</evidence>
<dbReference type="Proteomes" id="UP000011612">
    <property type="component" value="Unassembled WGS sequence"/>
</dbReference>
<organism evidence="2 3">
    <name type="scientific">Haloferax elongans ATCC BAA-1513</name>
    <dbReference type="NCBI Taxonomy" id="1230453"/>
    <lineage>
        <taxon>Archaea</taxon>
        <taxon>Methanobacteriati</taxon>
        <taxon>Methanobacteriota</taxon>
        <taxon>Stenosarchaea group</taxon>
        <taxon>Halobacteria</taxon>
        <taxon>Halobacteriales</taxon>
        <taxon>Haloferacaceae</taxon>
        <taxon>Haloferax</taxon>
    </lineage>
</organism>
<evidence type="ECO:0000256" key="1">
    <source>
        <dbReference type="SAM" id="MobiDB-lite"/>
    </source>
</evidence>
<sequence>MPLRTKRYNFTDEIDRIADEIADLQARLDDLDEADGDTDQAIKTVRGQITWLEAQQRGARWARDEAHLSADEGGVVSWDHQVDSVELAGLTGGELARVSKEVTDPIPAVRRIHMVALGTEDAPFHDETAPYGDRVATVGDLPAAYIKWAYGRVDDLSTVGNSGGTASKHSPTATRSQTSTNN</sequence>
<feature type="region of interest" description="Disordered" evidence="1">
    <location>
        <begin position="159"/>
        <end position="182"/>
    </location>
</feature>
<proteinExistence type="predicted"/>
<reference evidence="2 3" key="1">
    <citation type="journal article" date="2014" name="PLoS Genet.">
        <title>Phylogenetically driven sequencing of extremely halophilic archaea reveals strategies for static and dynamic osmo-response.</title>
        <authorList>
            <person name="Becker E.A."/>
            <person name="Seitzer P.M."/>
            <person name="Tritt A."/>
            <person name="Larsen D."/>
            <person name="Krusor M."/>
            <person name="Yao A.I."/>
            <person name="Wu D."/>
            <person name="Madern D."/>
            <person name="Eisen J.A."/>
            <person name="Darling A.E."/>
            <person name="Facciotti M.T."/>
        </authorList>
    </citation>
    <scope>NUCLEOTIDE SEQUENCE [LARGE SCALE GENOMIC DNA]</scope>
    <source>
        <strain evidence="2 3">ATCC BAA-1513</strain>
    </source>
</reference>
<evidence type="ECO:0000313" key="2">
    <source>
        <dbReference type="EMBL" id="ELZ84392.1"/>
    </source>
</evidence>
<dbReference type="AlphaFoldDB" id="M0HKY8"/>
<dbReference type="PATRIC" id="fig|1230453.4.peg.2500"/>
<protein>
    <submittedName>
        <fullName evidence="2">Uncharacterized protein</fullName>
    </submittedName>
</protein>
<name>M0HKY8_HALEO</name>
<dbReference type="EMBL" id="AOLK01000020">
    <property type="protein sequence ID" value="ELZ84392.1"/>
    <property type="molecule type" value="Genomic_DNA"/>
</dbReference>
<dbReference type="OrthoDB" id="293286at2157"/>
<accession>M0HKY8</accession>
<comment type="caution">
    <text evidence="2">The sequence shown here is derived from an EMBL/GenBank/DDBJ whole genome shotgun (WGS) entry which is preliminary data.</text>
</comment>
<keyword evidence="3" id="KW-1185">Reference proteome</keyword>